<evidence type="ECO:0000259" key="1">
    <source>
        <dbReference type="Pfam" id="PF03372"/>
    </source>
</evidence>
<dbReference type="CDD" id="cd10283">
    <property type="entry name" value="MnuA_DNase1-like"/>
    <property type="match status" value="1"/>
</dbReference>
<reference evidence="2" key="1">
    <citation type="journal article" date="2015" name="Proc. Natl. Acad. Sci. U.S.A.">
        <title>Networks of energetic and metabolic interactions define dynamics in microbial communities.</title>
        <authorList>
            <person name="Embree M."/>
            <person name="Liu J.K."/>
            <person name="Al-Bassam M.M."/>
            <person name="Zengler K."/>
        </authorList>
    </citation>
    <scope>NUCLEOTIDE SEQUENCE</scope>
</reference>
<evidence type="ECO:0000313" key="2">
    <source>
        <dbReference type="EMBL" id="KUG18416.1"/>
    </source>
</evidence>
<dbReference type="SUPFAM" id="SSF56219">
    <property type="entry name" value="DNase I-like"/>
    <property type="match status" value="1"/>
</dbReference>
<sequence length="596" mass="64865">MDLNLSIIFVLLAASAAISTAAPGGESMIADLTMIHAIQGDGQSSPFQGMKVSIEAIVTADFQGTDKLEGFFVQEEDSDIDDNIETSEGIYIYDPGRLGVKENVTRGDLVIARGHIEEFHGLTQMNLKEIKKKKAGKNETKSTLTAHQLILPLKEDSLERYEGMLLMLPQDLVITDIENFSAYGELAISPQSRLPVPTNVAKPGAPAAQVQELNSRSMIILDDGSSRRFPESYPFPRTIRCADTIQGIMGIMSYGYGNYRLEPLNISKIIISNPRPMNPEPVGGRLRIASLNLENYFNGNGAGRGFPSARGARSNGEFELQRAKIIQAITDMKADVIGLIEIENDGYGNLSAIHDLCDGLNAREDGIGLENYSFVDPGSPKLGDDLISVGLIYNRTTIRPIGKAATTSMGAFSSGNRQPLAQTFEEISTLERLTVVVVHLKSKNPPGGDEVANGDNRDCGDGQGYWNGDRTRAANELIDWLSSDPTGSHDPDYLILGDMNSYRNEDPIMALKRAGYVNQISSLLASNSYSYVFQGRWGELDHILASPSLTGQVTGASIWHINSDESPDFGYSGIWNSSDKYRCSDHDPLIAGISLT</sequence>
<name>A0A0W8FC15_9ZZZZ</name>
<dbReference type="PANTHER" id="PTHR42834">
    <property type="entry name" value="ENDONUCLEASE/EXONUCLEASE/PHOSPHATASE FAMILY PROTEIN (AFU_ORTHOLOGUE AFUA_3G09210)"/>
    <property type="match status" value="1"/>
</dbReference>
<dbReference type="InterPro" id="IPR036691">
    <property type="entry name" value="Endo/exonu/phosph_ase_sf"/>
</dbReference>
<dbReference type="NCBIfam" id="NF033681">
    <property type="entry name" value="ExeM_NucH_DNase"/>
    <property type="match status" value="1"/>
</dbReference>
<comment type="caution">
    <text evidence="2">The sequence shown here is derived from an EMBL/GenBank/DDBJ whole genome shotgun (WGS) entry which is preliminary data.</text>
</comment>
<gene>
    <name evidence="2" type="ORF">ASZ90_011871</name>
</gene>
<dbReference type="PANTHER" id="PTHR42834:SF1">
    <property type="entry name" value="ENDONUCLEASE_EXONUCLEASE_PHOSPHATASE FAMILY PROTEIN (AFU_ORTHOLOGUE AFUA_3G09210)"/>
    <property type="match status" value="1"/>
</dbReference>
<organism evidence="2">
    <name type="scientific">hydrocarbon metagenome</name>
    <dbReference type="NCBI Taxonomy" id="938273"/>
    <lineage>
        <taxon>unclassified sequences</taxon>
        <taxon>metagenomes</taxon>
        <taxon>ecological metagenomes</taxon>
    </lineage>
</organism>
<dbReference type="EMBL" id="LNQE01001382">
    <property type="protein sequence ID" value="KUG18416.1"/>
    <property type="molecule type" value="Genomic_DNA"/>
</dbReference>
<dbReference type="AlphaFoldDB" id="A0A0W8FC15"/>
<feature type="domain" description="Endonuclease/exonuclease/phosphatase" evidence="1">
    <location>
        <begin position="318"/>
        <end position="586"/>
    </location>
</feature>
<protein>
    <recommendedName>
        <fullName evidence="1">Endonuclease/exonuclease/phosphatase domain-containing protein</fullName>
    </recommendedName>
</protein>
<dbReference type="Pfam" id="PF03372">
    <property type="entry name" value="Exo_endo_phos"/>
    <property type="match status" value="1"/>
</dbReference>
<dbReference type="InterPro" id="IPR047971">
    <property type="entry name" value="ExeM-like"/>
</dbReference>
<dbReference type="InterPro" id="IPR005135">
    <property type="entry name" value="Endo/exonuclease/phosphatase"/>
</dbReference>
<accession>A0A0W8FC15</accession>
<dbReference type="Gene3D" id="3.60.10.10">
    <property type="entry name" value="Endonuclease/exonuclease/phosphatase"/>
    <property type="match status" value="1"/>
</dbReference>
<proteinExistence type="predicted"/>
<dbReference type="GO" id="GO:0003824">
    <property type="term" value="F:catalytic activity"/>
    <property type="evidence" value="ECO:0007669"/>
    <property type="project" value="InterPro"/>
</dbReference>
<dbReference type="CDD" id="cd04486">
    <property type="entry name" value="YhcR_OBF_like"/>
    <property type="match status" value="1"/>
</dbReference>